<dbReference type="AlphaFoldDB" id="A0A8S4BX04"/>
<dbReference type="Proteomes" id="UP000837675">
    <property type="component" value="Unassembled WGS sequence"/>
</dbReference>
<dbReference type="InterPro" id="IPR003774">
    <property type="entry name" value="AlgH-like"/>
</dbReference>
<dbReference type="Gene3D" id="3.40.1740.10">
    <property type="entry name" value="VC0467-like"/>
    <property type="match status" value="1"/>
</dbReference>
<reference evidence="1" key="1">
    <citation type="submission" date="2021-06" db="EMBL/GenBank/DDBJ databases">
        <authorList>
            <person name="Nardi T."/>
            <person name="Nardi T."/>
        </authorList>
    </citation>
    <scope>NUCLEOTIDE SEQUENCE</scope>
</reference>
<evidence type="ECO:0000313" key="2">
    <source>
        <dbReference type="Proteomes" id="UP000837675"/>
    </source>
</evidence>
<accession>A0A8S4BX04</accession>
<proteinExistence type="inferred from homology"/>
<name>A0A8S4BX04_9ACAR</name>
<keyword evidence="2" id="KW-1185">Reference proteome</keyword>
<gene>
    <name evidence="1" type="ORF">MHYMCMPASI_00633</name>
</gene>
<dbReference type="PANTHER" id="PTHR30327">
    <property type="entry name" value="UNCHARACTERIZED PROTEIN YQGE"/>
    <property type="match status" value="1"/>
</dbReference>
<dbReference type="GO" id="GO:0005829">
    <property type="term" value="C:cytosol"/>
    <property type="evidence" value="ECO:0007669"/>
    <property type="project" value="TreeGrafter"/>
</dbReference>
<dbReference type="PANTHER" id="PTHR30327:SF1">
    <property type="entry name" value="UPF0301 PROTEIN YQGE"/>
    <property type="match status" value="1"/>
</dbReference>
<evidence type="ECO:0000313" key="1">
    <source>
        <dbReference type="EMBL" id="CAG7592892.1"/>
    </source>
</evidence>
<dbReference type="SUPFAM" id="SSF143456">
    <property type="entry name" value="VC0467-like"/>
    <property type="match status" value="1"/>
</dbReference>
<sequence length="216" mass="24682">MLNGDFMKLETAFQSLEGKILVASPYINDQNFEQSLVYICMHDENGAVGVIINQRIGRIAEVDLNNYIKDFQNLVVKKNKLTTQQVERLYSPSKRRNYPVLFGGPVYSDKIVVLSLTKEQEKSFAKNQHLTLYTDMVSFLKEYVSGKSHSKLLFAKGIAAWNPSQLEEEVSENNWFVVPASIDLLFSQRSKSKWEDLIKKFGIKKYHNLVGYSGTA</sequence>
<protein>
    <submittedName>
        <fullName evidence="1">Uncharacterized protein</fullName>
    </submittedName>
</protein>
<dbReference type="EMBL" id="CAJVAF010000293">
    <property type="protein sequence ID" value="CAG7592892.1"/>
    <property type="molecule type" value="Genomic_DNA"/>
</dbReference>
<dbReference type="Pfam" id="PF02622">
    <property type="entry name" value="DUF179"/>
    <property type="match status" value="1"/>
</dbReference>
<dbReference type="HAMAP" id="MF_00758">
    <property type="entry name" value="UPF0301"/>
    <property type="match status" value="1"/>
</dbReference>
<comment type="caution">
    <text evidence="1">The sequence shown here is derived from an EMBL/GenBank/DDBJ whole genome shotgun (WGS) entry which is preliminary data.</text>
</comment>
<organism evidence="1 2">
    <name type="scientific">Hyalomma marginatum</name>
    <dbReference type="NCBI Taxonomy" id="34627"/>
    <lineage>
        <taxon>Eukaryota</taxon>
        <taxon>Metazoa</taxon>
        <taxon>Ecdysozoa</taxon>
        <taxon>Arthropoda</taxon>
        <taxon>Chelicerata</taxon>
        <taxon>Arachnida</taxon>
        <taxon>Acari</taxon>
        <taxon>Parasitiformes</taxon>
        <taxon>Ixodida</taxon>
        <taxon>Ixodoidea</taxon>
        <taxon>Ixodidae</taxon>
        <taxon>Hyalomminae</taxon>
        <taxon>Hyalomma</taxon>
    </lineage>
</organism>